<keyword evidence="4" id="KW-1185">Reference proteome</keyword>
<feature type="chain" id="PRO_5009289930" description="DUF3251 domain-containing protein" evidence="2">
    <location>
        <begin position="20"/>
        <end position="187"/>
    </location>
</feature>
<evidence type="ECO:0008006" key="5">
    <source>
        <dbReference type="Google" id="ProtNLM"/>
    </source>
</evidence>
<gene>
    <name evidence="3" type="ORF">SAMN05421877_105155</name>
</gene>
<protein>
    <recommendedName>
        <fullName evidence="5">DUF3251 domain-containing protein</fullName>
    </recommendedName>
</protein>
<accession>A0A1H5XX94</accession>
<organism evidence="3 4">
    <name type="scientific">Sphingobacterium lactis</name>
    <dbReference type="NCBI Taxonomy" id="797291"/>
    <lineage>
        <taxon>Bacteria</taxon>
        <taxon>Pseudomonadati</taxon>
        <taxon>Bacteroidota</taxon>
        <taxon>Sphingobacteriia</taxon>
        <taxon>Sphingobacteriales</taxon>
        <taxon>Sphingobacteriaceae</taxon>
        <taxon>Sphingobacterium</taxon>
    </lineage>
</organism>
<sequence length="187" mass="21196">MKFKSILSVLLLSPIALLAQSQDELRTLKKQVTDLSAQVTTLSQQVVTLQDKIPYYEATLNLKQSEPVQRKTKYEVRITEVKYDETGRMLTVKGLVKKLPTADKDDRLSFFEEHLLTPEGLKVNAEMVTNGNNSFVVPDPEIDMDYAFVMPFQMAQKPEKLALLKFKVGIGFVNSFEVFSFKGLTVN</sequence>
<dbReference type="RefSeq" id="WP_103906067.1">
    <property type="nucleotide sequence ID" value="NZ_CP049246.1"/>
</dbReference>
<dbReference type="AlphaFoldDB" id="A0A1H5XX94"/>
<reference evidence="4" key="1">
    <citation type="submission" date="2016-10" db="EMBL/GenBank/DDBJ databases">
        <authorList>
            <person name="Varghese N."/>
            <person name="Submissions S."/>
        </authorList>
    </citation>
    <scope>NUCLEOTIDE SEQUENCE [LARGE SCALE GENOMIC DNA]</scope>
    <source>
        <strain evidence="4">DSM 22361</strain>
    </source>
</reference>
<evidence type="ECO:0000256" key="1">
    <source>
        <dbReference type="SAM" id="Coils"/>
    </source>
</evidence>
<keyword evidence="2" id="KW-0732">Signal</keyword>
<evidence type="ECO:0000256" key="2">
    <source>
        <dbReference type="SAM" id="SignalP"/>
    </source>
</evidence>
<proteinExistence type="predicted"/>
<feature type="signal peptide" evidence="2">
    <location>
        <begin position="1"/>
        <end position="19"/>
    </location>
</feature>
<evidence type="ECO:0000313" key="4">
    <source>
        <dbReference type="Proteomes" id="UP000236731"/>
    </source>
</evidence>
<keyword evidence="1" id="KW-0175">Coiled coil</keyword>
<evidence type="ECO:0000313" key="3">
    <source>
        <dbReference type="EMBL" id="SEG16394.1"/>
    </source>
</evidence>
<dbReference type="Proteomes" id="UP000236731">
    <property type="component" value="Unassembled WGS sequence"/>
</dbReference>
<feature type="coiled-coil region" evidence="1">
    <location>
        <begin position="18"/>
        <end position="45"/>
    </location>
</feature>
<dbReference type="EMBL" id="FNUT01000005">
    <property type="protein sequence ID" value="SEG16394.1"/>
    <property type="molecule type" value="Genomic_DNA"/>
</dbReference>
<name>A0A1H5XX94_9SPHI</name>